<organism evidence="1 2">
    <name type="scientific">Lujinxingia vulgaris</name>
    <dbReference type="NCBI Taxonomy" id="2600176"/>
    <lineage>
        <taxon>Bacteria</taxon>
        <taxon>Deltaproteobacteria</taxon>
        <taxon>Bradymonadales</taxon>
        <taxon>Lujinxingiaceae</taxon>
        <taxon>Lujinxingia</taxon>
    </lineage>
</organism>
<evidence type="ECO:0000313" key="1">
    <source>
        <dbReference type="EMBL" id="TXD34841.1"/>
    </source>
</evidence>
<dbReference type="OrthoDB" id="5506702at2"/>
<name>A0A5C6X5E8_9DELT</name>
<dbReference type="Proteomes" id="UP000321046">
    <property type="component" value="Unassembled WGS sequence"/>
</dbReference>
<accession>A0A5C6X5E8</accession>
<gene>
    <name evidence="1" type="ORF">FRC96_12335</name>
</gene>
<dbReference type="InterPro" id="IPR027056">
    <property type="entry name" value="Gluconate_2DH_su3"/>
</dbReference>
<reference evidence="1 2" key="1">
    <citation type="submission" date="2019-08" db="EMBL/GenBank/DDBJ databases">
        <title>Bradymonadales sp. TMQ2.</title>
        <authorList>
            <person name="Liang Q."/>
        </authorList>
    </citation>
    <scope>NUCLEOTIDE SEQUENCE [LARGE SCALE GENOMIC DNA]</scope>
    <source>
        <strain evidence="1 2">TMQ2</strain>
    </source>
</reference>
<dbReference type="Pfam" id="PF13618">
    <property type="entry name" value="Gluconate_2-dh3"/>
    <property type="match status" value="1"/>
</dbReference>
<dbReference type="AlphaFoldDB" id="A0A5C6X5E8"/>
<dbReference type="EMBL" id="VOSL01000053">
    <property type="protein sequence ID" value="TXD34841.1"/>
    <property type="molecule type" value="Genomic_DNA"/>
</dbReference>
<protein>
    <submittedName>
        <fullName evidence="1">Gluconate 2-dehydrogenase subunit 3 family protein</fullName>
    </submittedName>
</protein>
<evidence type="ECO:0000313" key="2">
    <source>
        <dbReference type="Proteomes" id="UP000321046"/>
    </source>
</evidence>
<proteinExistence type="predicted"/>
<comment type="caution">
    <text evidence="1">The sequence shown here is derived from an EMBL/GenBank/DDBJ whole genome shotgun (WGS) entry which is preliminary data.</text>
</comment>
<sequence length="193" mass="21006">MVSTGLFLPATGTREGRETMDPMRRRTFLKVSALALPALALAGGTARVGLSWYDQPASPSTAALSAREVEICRAICDALYPGDHLGMPPGNEVGVVEAVDDYLSAIPEDTADLLRLLLHAIDDFGRLATLPPRAFSERSRRQRQAILRAWDTSSFGARQDAFKALKMIFAMGYCEAPEVIRAAGIDYTCGDWE</sequence>